<comment type="caution">
    <text evidence="8">The sequence shown here is derived from an EMBL/GenBank/DDBJ whole genome shotgun (WGS) entry which is preliminary data.</text>
</comment>
<dbReference type="EMBL" id="JAEEGB010000026">
    <property type="protein sequence ID" value="MBI6874438.1"/>
    <property type="molecule type" value="Genomic_DNA"/>
</dbReference>
<dbReference type="Pfam" id="PF00990">
    <property type="entry name" value="GGDEF"/>
    <property type="match status" value="1"/>
</dbReference>
<keyword evidence="9" id="KW-1185">Reference proteome</keyword>
<dbReference type="GO" id="GO:0000155">
    <property type="term" value="F:phosphorelay sensor kinase activity"/>
    <property type="evidence" value="ECO:0007669"/>
    <property type="project" value="InterPro"/>
</dbReference>
<feature type="transmembrane region" description="Helical" evidence="6">
    <location>
        <begin position="36"/>
        <end position="59"/>
    </location>
</feature>
<dbReference type="FunFam" id="3.30.70.270:FF:000001">
    <property type="entry name" value="Diguanylate cyclase domain protein"/>
    <property type="match status" value="1"/>
</dbReference>
<dbReference type="InterPro" id="IPR050469">
    <property type="entry name" value="Diguanylate_Cyclase"/>
</dbReference>
<evidence type="ECO:0000256" key="4">
    <source>
        <dbReference type="ARBA" id="ARBA00022989"/>
    </source>
</evidence>
<dbReference type="PROSITE" id="PS50887">
    <property type="entry name" value="GGDEF"/>
    <property type="match status" value="1"/>
</dbReference>
<evidence type="ECO:0000313" key="8">
    <source>
        <dbReference type="EMBL" id="MBI6874438.1"/>
    </source>
</evidence>
<keyword evidence="2" id="KW-1003">Cell membrane</keyword>
<dbReference type="SUPFAM" id="SSF55073">
    <property type="entry name" value="Nucleotide cyclase"/>
    <property type="match status" value="1"/>
</dbReference>
<dbReference type="GO" id="GO:0052621">
    <property type="term" value="F:diguanylate cyclase activity"/>
    <property type="evidence" value="ECO:0007669"/>
    <property type="project" value="TreeGrafter"/>
</dbReference>
<dbReference type="GO" id="GO:1902201">
    <property type="term" value="P:negative regulation of bacterial-type flagellum-dependent cell motility"/>
    <property type="evidence" value="ECO:0007669"/>
    <property type="project" value="TreeGrafter"/>
</dbReference>
<dbReference type="InterPro" id="IPR011620">
    <property type="entry name" value="Sig_transdc_His_kinase_LytS_TM"/>
</dbReference>
<evidence type="ECO:0000313" key="9">
    <source>
        <dbReference type="Proteomes" id="UP000622687"/>
    </source>
</evidence>
<dbReference type="RefSeq" id="WP_211143816.1">
    <property type="nucleotide sequence ID" value="NZ_JAEEGB010000026.1"/>
</dbReference>
<protein>
    <submittedName>
        <fullName evidence="8">Diguanylate cyclase</fullName>
    </submittedName>
</protein>
<feature type="domain" description="GGDEF" evidence="7">
    <location>
        <begin position="226"/>
        <end position="360"/>
    </location>
</feature>
<feature type="transmembrane region" description="Helical" evidence="6">
    <location>
        <begin position="131"/>
        <end position="150"/>
    </location>
</feature>
<dbReference type="GO" id="GO:0071555">
    <property type="term" value="P:cell wall organization"/>
    <property type="evidence" value="ECO:0007669"/>
    <property type="project" value="InterPro"/>
</dbReference>
<dbReference type="NCBIfam" id="TIGR00254">
    <property type="entry name" value="GGDEF"/>
    <property type="match status" value="1"/>
</dbReference>
<dbReference type="GO" id="GO:0005886">
    <property type="term" value="C:plasma membrane"/>
    <property type="evidence" value="ECO:0007669"/>
    <property type="project" value="UniProtKB-SubCell"/>
</dbReference>
<organism evidence="8 9">
    <name type="scientific">Clostridium aciditolerans</name>
    <dbReference type="NCBI Taxonomy" id="339861"/>
    <lineage>
        <taxon>Bacteria</taxon>
        <taxon>Bacillati</taxon>
        <taxon>Bacillota</taxon>
        <taxon>Clostridia</taxon>
        <taxon>Eubacteriales</taxon>
        <taxon>Clostridiaceae</taxon>
        <taxon>Clostridium</taxon>
    </lineage>
</organism>
<comment type="subcellular location">
    <subcellularLocation>
        <location evidence="1">Cell membrane</location>
        <topology evidence="1">Multi-pass membrane protein</topology>
    </subcellularLocation>
</comment>
<evidence type="ECO:0000259" key="7">
    <source>
        <dbReference type="PROSITE" id="PS50887"/>
    </source>
</evidence>
<gene>
    <name evidence="8" type="ORF">I6U51_17330</name>
</gene>
<dbReference type="InterPro" id="IPR043128">
    <property type="entry name" value="Rev_trsase/Diguanyl_cyclase"/>
</dbReference>
<dbReference type="GO" id="GO:0043709">
    <property type="term" value="P:cell adhesion involved in single-species biofilm formation"/>
    <property type="evidence" value="ECO:0007669"/>
    <property type="project" value="TreeGrafter"/>
</dbReference>
<keyword evidence="3 6" id="KW-0812">Transmembrane</keyword>
<dbReference type="Proteomes" id="UP000622687">
    <property type="component" value="Unassembled WGS sequence"/>
</dbReference>
<feature type="transmembrane region" description="Helical" evidence="6">
    <location>
        <begin position="105"/>
        <end position="125"/>
    </location>
</feature>
<accession>A0A934M6C5</accession>
<dbReference type="Pfam" id="PF07694">
    <property type="entry name" value="5TM-5TMR_LYT"/>
    <property type="match status" value="1"/>
</dbReference>
<reference evidence="8" key="1">
    <citation type="submission" date="2020-12" db="EMBL/GenBank/DDBJ databases">
        <title>Clostridium thailandense sp. nov., a novel acetogenic bacterium isolated from peat land soil in Thailand.</title>
        <authorList>
            <person name="Chaikitkaew S."/>
            <person name="Birkeland N.K."/>
        </authorList>
    </citation>
    <scope>NUCLEOTIDE SEQUENCE</scope>
    <source>
        <strain evidence="8">DSM 17425</strain>
    </source>
</reference>
<dbReference type="AlphaFoldDB" id="A0A934M6C5"/>
<feature type="transmembrane region" description="Helical" evidence="6">
    <location>
        <begin position="71"/>
        <end position="93"/>
    </location>
</feature>
<dbReference type="InterPro" id="IPR000160">
    <property type="entry name" value="GGDEF_dom"/>
</dbReference>
<evidence type="ECO:0000256" key="3">
    <source>
        <dbReference type="ARBA" id="ARBA00022692"/>
    </source>
</evidence>
<name>A0A934M6C5_9CLOT</name>
<evidence type="ECO:0000256" key="5">
    <source>
        <dbReference type="ARBA" id="ARBA00023136"/>
    </source>
</evidence>
<dbReference type="PANTHER" id="PTHR45138">
    <property type="entry name" value="REGULATORY COMPONENTS OF SENSORY TRANSDUCTION SYSTEM"/>
    <property type="match status" value="1"/>
</dbReference>
<keyword evidence="5 6" id="KW-0472">Membrane</keyword>
<feature type="transmembrane region" description="Helical" evidence="6">
    <location>
        <begin position="6"/>
        <end position="24"/>
    </location>
</feature>
<evidence type="ECO:0000256" key="2">
    <source>
        <dbReference type="ARBA" id="ARBA00022475"/>
    </source>
</evidence>
<sequence>MIVDLFINACILITFTSVSHNFVINKNISKNPSISLKISIGACCGSLGILLMFFGVHITSTIVTDFRTVPIMLSAIFGGVIPPIITVIMMCFFRTLYFGISKAAVVSIIATMFSGIGFGVISVIKKTRRDKWIYSVIYSNLVSTISYIILIKDRIFLLKLLLVYYIGISFVSYFVYRYTEYLCELVEFYNRLRNEATTDFLTGLNNVRQFDKIFNSVSKQTIKDGKNLSLLYLDIDYFKKINDTYGHIAGDTILKNIADILRNTCREIDIISRNGGEEFTVLLLDCSASNAVRIAERIRRNVEVNKFYISDKVSIYVTVSIGVSMYPGKTNNIDMLLENADLALYEAKRTGRNKVMVYNNK</sequence>
<keyword evidence="4 6" id="KW-1133">Transmembrane helix</keyword>
<dbReference type="CDD" id="cd01949">
    <property type="entry name" value="GGDEF"/>
    <property type="match status" value="1"/>
</dbReference>
<dbReference type="Gene3D" id="3.30.70.270">
    <property type="match status" value="1"/>
</dbReference>
<evidence type="ECO:0000256" key="1">
    <source>
        <dbReference type="ARBA" id="ARBA00004651"/>
    </source>
</evidence>
<dbReference type="InterPro" id="IPR029787">
    <property type="entry name" value="Nucleotide_cyclase"/>
</dbReference>
<dbReference type="SMART" id="SM00267">
    <property type="entry name" value="GGDEF"/>
    <property type="match status" value="1"/>
</dbReference>
<feature type="transmembrane region" description="Helical" evidence="6">
    <location>
        <begin position="157"/>
        <end position="176"/>
    </location>
</feature>
<evidence type="ECO:0000256" key="6">
    <source>
        <dbReference type="SAM" id="Phobius"/>
    </source>
</evidence>
<dbReference type="PANTHER" id="PTHR45138:SF9">
    <property type="entry name" value="DIGUANYLATE CYCLASE DGCM-RELATED"/>
    <property type="match status" value="1"/>
</dbReference>
<proteinExistence type="predicted"/>